<keyword evidence="2" id="KW-1185">Reference proteome</keyword>
<gene>
    <name evidence="1" type="ORF">DPEC_G00181860</name>
</gene>
<evidence type="ECO:0000313" key="2">
    <source>
        <dbReference type="Proteomes" id="UP001157502"/>
    </source>
</evidence>
<accession>A0ACC2GAS3</accession>
<evidence type="ECO:0000313" key="1">
    <source>
        <dbReference type="EMBL" id="KAJ8000580.1"/>
    </source>
</evidence>
<name>A0ACC2GAS3_DALPE</name>
<protein>
    <submittedName>
        <fullName evidence="1">Uncharacterized protein</fullName>
    </submittedName>
</protein>
<sequence>MAESVSSGVSSMESDKSMEKFIGFNGLGVVLCDVCSVVPAVKFCQTCSVNYCESHVRQHYTVPKLQRHTLVEVTGDLEENLCQEHHRPLEVFCKTDQIYICSLCSATKHIGHDTIHDQMNKSERQQGGQNYSAARLWKRTSSEHSTLVPKHIAEIQPAKKNDTFAESGKRDTPPQDIESAALTEIEQNAKATLNPDEERDSGDHVTNSVLPPPDHLTVDSVDTTSATVNWKHPPGLDQTHHQYQISYHCNGTEPHTITTSTTSITLSDLRPATEYSVTVWNVLEDGVQSQPEAISLTTKVPAPGDLTIEELKSTSLTVRWTRGSGLDQTPQHFLISYSGPGEKPTTEDTDDCYRKLSDLQPGTQYTVSVSTVLESEPVSTTICTGSCLNELLSEVGLQDHYEKNKLKLSSVLEIKAKTTSDEPVDSLLSLPGAFLKKLMMANVNARSVKCISTDQDVSYFGIDNLDTNPEVRNVMNPLDLITALFLCSDGFLQQEMVQKMCMCQFAVPLLLPNCDTKQSTLMLWALRDIVKKYRPSSQLTQSPS</sequence>
<reference evidence="1" key="1">
    <citation type="submission" date="2021-05" db="EMBL/GenBank/DDBJ databases">
        <authorList>
            <person name="Pan Q."/>
            <person name="Jouanno E."/>
            <person name="Zahm M."/>
            <person name="Klopp C."/>
            <person name="Cabau C."/>
            <person name="Louis A."/>
            <person name="Berthelot C."/>
            <person name="Parey E."/>
            <person name="Roest Crollius H."/>
            <person name="Montfort J."/>
            <person name="Robinson-Rechavi M."/>
            <person name="Bouchez O."/>
            <person name="Lampietro C."/>
            <person name="Lopez Roques C."/>
            <person name="Donnadieu C."/>
            <person name="Postlethwait J."/>
            <person name="Bobe J."/>
            <person name="Dillon D."/>
            <person name="Chandos A."/>
            <person name="von Hippel F."/>
            <person name="Guiguen Y."/>
        </authorList>
    </citation>
    <scope>NUCLEOTIDE SEQUENCE</scope>
    <source>
        <strain evidence="1">YG-Jan2019</strain>
    </source>
</reference>
<dbReference type="EMBL" id="CM055742">
    <property type="protein sequence ID" value="KAJ8000580.1"/>
    <property type="molecule type" value="Genomic_DNA"/>
</dbReference>
<dbReference type="Proteomes" id="UP001157502">
    <property type="component" value="Chromosome 15"/>
</dbReference>
<organism evidence="1 2">
    <name type="scientific">Dallia pectoralis</name>
    <name type="common">Alaska blackfish</name>
    <dbReference type="NCBI Taxonomy" id="75939"/>
    <lineage>
        <taxon>Eukaryota</taxon>
        <taxon>Metazoa</taxon>
        <taxon>Chordata</taxon>
        <taxon>Craniata</taxon>
        <taxon>Vertebrata</taxon>
        <taxon>Euteleostomi</taxon>
        <taxon>Actinopterygii</taxon>
        <taxon>Neopterygii</taxon>
        <taxon>Teleostei</taxon>
        <taxon>Protacanthopterygii</taxon>
        <taxon>Esociformes</taxon>
        <taxon>Umbridae</taxon>
        <taxon>Dallia</taxon>
    </lineage>
</organism>
<comment type="caution">
    <text evidence="1">The sequence shown here is derived from an EMBL/GenBank/DDBJ whole genome shotgun (WGS) entry which is preliminary data.</text>
</comment>
<proteinExistence type="predicted"/>